<sequence>MSEADIYNSVDPEITGEGADWAYSTCTGTKKALLIGINYVGTESELSGCVNDVLNLRKFITERWGYENENIVTVTDDPKVSSIAPTRKNIVSFNLSTQHVLDSERYKLLNCKNLSKMQSRTMLFSFAVGNFSSPLDYVQLLRLADVDSGHGTQVRDKDGNEIDKMDEAICPVDYNRAGFIIDDELNELIVKPLPLGCRLTVIFDCCNSGSALDLLYMYGPTGHILDGASPDDPKKSPADILYLSGCRDDQTSADTVEEGRATGALSHAFVDALTQKPEQSYLEMLSNTRKILKKKRYTQIPQLSSSHPIDTSLQFII</sequence>
<evidence type="ECO:0000313" key="4">
    <source>
        <dbReference type="Proteomes" id="UP000541558"/>
    </source>
</evidence>
<dbReference type="InterPro" id="IPR050452">
    <property type="entry name" value="Metacaspase"/>
</dbReference>
<comment type="similarity">
    <text evidence="1">Belongs to the peptidase C14B family.</text>
</comment>
<dbReference type="OrthoDB" id="3223806at2759"/>
<dbReference type="GO" id="GO:0005737">
    <property type="term" value="C:cytoplasm"/>
    <property type="evidence" value="ECO:0007669"/>
    <property type="project" value="TreeGrafter"/>
</dbReference>
<organism evidence="3 4">
    <name type="scientific">Ephemerocybe angulata</name>
    <dbReference type="NCBI Taxonomy" id="980116"/>
    <lineage>
        <taxon>Eukaryota</taxon>
        <taxon>Fungi</taxon>
        <taxon>Dikarya</taxon>
        <taxon>Basidiomycota</taxon>
        <taxon>Agaricomycotina</taxon>
        <taxon>Agaricomycetes</taxon>
        <taxon>Agaricomycetidae</taxon>
        <taxon>Agaricales</taxon>
        <taxon>Agaricineae</taxon>
        <taxon>Psathyrellaceae</taxon>
        <taxon>Ephemerocybe</taxon>
    </lineage>
</organism>
<evidence type="ECO:0000313" key="3">
    <source>
        <dbReference type="EMBL" id="KAF5340036.1"/>
    </source>
</evidence>
<dbReference type="InterPro" id="IPR011600">
    <property type="entry name" value="Pept_C14_caspase"/>
</dbReference>
<proteinExistence type="inferred from homology"/>
<protein>
    <recommendedName>
        <fullName evidence="2">Peptidase C14 caspase domain-containing protein</fullName>
    </recommendedName>
</protein>
<dbReference type="GO" id="GO:0006508">
    <property type="term" value="P:proteolysis"/>
    <property type="evidence" value="ECO:0007669"/>
    <property type="project" value="InterPro"/>
</dbReference>
<comment type="caution">
    <text evidence="3">The sequence shown here is derived from an EMBL/GenBank/DDBJ whole genome shotgun (WGS) entry which is preliminary data.</text>
</comment>
<evidence type="ECO:0000256" key="1">
    <source>
        <dbReference type="ARBA" id="ARBA00009005"/>
    </source>
</evidence>
<evidence type="ECO:0000259" key="2">
    <source>
        <dbReference type="Pfam" id="PF00656"/>
    </source>
</evidence>
<keyword evidence="4" id="KW-1185">Reference proteome</keyword>
<gene>
    <name evidence="3" type="ORF">D9611_012423</name>
</gene>
<dbReference type="EMBL" id="JAACJK010000005">
    <property type="protein sequence ID" value="KAF5340036.1"/>
    <property type="molecule type" value="Genomic_DNA"/>
</dbReference>
<accession>A0A8H5CFB1</accession>
<dbReference type="Pfam" id="PF00656">
    <property type="entry name" value="Peptidase_C14"/>
    <property type="match status" value="1"/>
</dbReference>
<dbReference type="AlphaFoldDB" id="A0A8H5CFB1"/>
<reference evidence="3 4" key="1">
    <citation type="journal article" date="2020" name="ISME J.">
        <title>Uncovering the hidden diversity of litter-decomposition mechanisms in mushroom-forming fungi.</title>
        <authorList>
            <person name="Floudas D."/>
            <person name="Bentzer J."/>
            <person name="Ahren D."/>
            <person name="Johansson T."/>
            <person name="Persson P."/>
            <person name="Tunlid A."/>
        </authorList>
    </citation>
    <scope>NUCLEOTIDE SEQUENCE [LARGE SCALE GENOMIC DNA]</scope>
    <source>
        <strain evidence="3 4">CBS 175.51</strain>
    </source>
</reference>
<dbReference type="Gene3D" id="3.40.50.12660">
    <property type="match status" value="2"/>
</dbReference>
<dbReference type="PANTHER" id="PTHR48104:SF30">
    <property type="entry name" value="METACASPASE-1"/>
    <property type="match status" value="1"/>
</dbReference>
<dbReference type="PANTHER" id="PTHR48104">
    <property type="entry name" value="METACASPASE-4"/>
    <property type="match status" value="1"/>
</dbReference>
<feature type="domain" description="Peptidase C14 caspase" evidence="2">
    <location>
        <begin position="30"/>
        <end position="308"/>
    </location>
</feature>
<dbReference type="GO" id="GO:0004197">
    <property type="term" value="F:cysteine-type endopeptidase activity"/>
    <property type="evidence" value="ECO:0007669"/>
    <property type="project" value="InterPro"/>
</dbReference>
<dbReference type="Proteomes" id="UP000541558">
    <property type="component" value="Unassembled WGS sequence"/>
</dbReference>
<name>A0A8H5CFB1_9AGAR</name>